<dbReference type="InterPro" id="IPR041679">
    <property type="entry name" value="DNA2/NAM7-like_C"/>
</dbReference>
<evidence type="ECO:0000313" key="4">
    <source>
        <dbReference type="Proteomes" id="UP000619457"/>
    </source>
</evidence>
<dbReference type="RefSeq" id="WP_018473640.1">
    <property type="nucleotide sequence ID" value="NZ_BMWX01000010.1"/>
</dbReference>
<feature type="domain" description="DNA2/NAM7 helicase-like C-terminal" evidence="2">
    <location>
        <begin position="1008"/>
        <end position="1180"/>
    </location>
</feature>
<proteinExistence type="predicted"/>
<dbReference type="Gene3D" id="3.40.50.300">
    <property type="entry name" value="P-loop containing nucleotide triphosphate hydrolases"/>
    <property type="match status" value="3"/>
</dbReference>
<feature type="domain" description="DNA2/NAM7 helicase helicase" evidence="1">
    <location>
        <begin position="937"/>
        <end position="978"/>
    </location>
</feature>
<gene>
    <name evidence="3" type="ORF">GCM10007049_38230</name>
</gene>
<keyword evidence="4" id="KW-1185">Reference proteome</keyword>
<comment type="caution">
    <text evidence="3">The sequence shown here is derived from an EMBL/GenBank/DDBJ whole genome shotgun (WGS) entry which is preliminary data.</text>
</comment>
<dbReference type="GO" id="GO:0004386">
    <property type="term" value="F:helicase activity"/>
    <property type="evidence" value="ECO:0007669"/>
    <property type="project" value="InterPro"/>
</dbReference>
<evidence type="ECO:0000259" key="2">
    <source>
        <dbReference type="Pfam" id="PF13087"/>
    </source>
</evidence>
<dbReference type="InterPro" id="IPR047187">
    <property type="entry name" value="SF1_C_Upf1"/>
</dbReference>
<dbReference type="InterPro" id="IPR041677">
    <property type="entry name" value="DNA2/NAM7_AAA_11"/>
</dbReference>
<dbReference type="InterPro" id="IPR025103">
    <property type="entry name" value="DUF4011"/>
</dbReference>
<dbReference type="InterPro" id="IPR027417">
    <property type="entry name" value="P-loop_NTPase"/>
</dbReference>
<dbReference type="InterPro" id="IPR045055">
    <property type="entry name" value="DNA2/NAM7-like"/>
</dbReference>
<sequence>MAKKIFQAYRNRLVDLSSKNKSIFLPKLTINQMVSLAELEGFHHAKPFLYISDILGRKKKIPFLPSEDPRDKDLNLLSARVQRISQSVKIAEEESGEQSLYLGWPFVEGMLMNGQVIRCPLVLFPLNLAKEGKKWVLKKDAGDQPILNKSFLLAYSHSLGEPFKEDWWENPLDQFPREPTPFRTELYQYLKKELSVNFTGELFEDKIIDIPPISLAEAQQEYKPGLLKLKPYAVLGQFSQKSSFLINDYEKLIATSGETDLEALFSERFRPDEDTVQTADANLLNTLPLDASQEEVMRMVREGGSCVVEGPPGSGKSQLISNLVSDFISRGKKVLVVSQKKAALDVVSQRLGSLGYGAFLAPVHDFRADRGVVFAQLESQIQSLESYQELNRGLDAIQLEREFSQTVRRIENHAEILEDYRHALFNTEECGVPVKELYMSSSVGEEHINLTQYYKYFHWNDLDEFLRDLKDYLYFYPKYEQADSFWLHRVDFSEFTANAIYRFKENLEEIKELKNTAEMILGDLLFQPFEFPLVYQSFEYKDRLQSLQSLIRNEEIFEALKELMKYPIGELDVLWLENKEDIIKKLFSEEGIEWSVKDEEVESTYQKVLHVIGMKDSWWKSLSLKLYKKEYKQVWNLLNHNELPHDRNGLSTLRKMLENRLNINHQYTLLDRKPWVDLPEKPFGFTEFNHKFHVLQEAVKARFALEDLGVLTPYLIFERADYDQFRQIIHELIGINELIAFKSAVWRQYFSDIQIKHLLTTNDKHRLDLIRDTITSNFTEIVALDRLKRKLRAVDLEVIRKLLDEFPDKSFEELKGIFLAGLKLSWIEHIEAKYPVLQEVSLPRLKDIIDEFGKAVDEKLAATKFLAELRLRENTFSRLEYNRLNHLVTYRELLHQVTKKKRLWSLRKLMESFDEEVLRLVPCWLASPETVSAVFPLETKFDLVVFDESSQCFAERGLPAMLRGKQVVIAGDSQQLSPYDLYATRLDAPEESIELETESLLDLASLYFKKIILEGHYRSKYFSLIAFSNQHFYNNKLAMVPDISQVQSQAEVYKYVKTTGVWDKQMNQVEAEEVLHQLKIILSEDPEASIGVVTFNYFQMDLLAGLIAAHRDLQKARVKVKNIENVQGDEFDTVIFSIGYAKNKAGKLVANFGLLSKAGGINRLNVAITRAKQKIVVVTSIEPEDFKPRQLLNPGVKMLSDYLGFARNISEGMQASIQEQSPSGFEVSWYLKNKLEGKYGAHLVQSAKHSRIIDLELVKEDGGLVAAILTDDDRLFNARSAKEAFVYHPRLLRSKGWSVIQVFSRQYWLDKEDLMQTKLSPKENHH</sequence>
<dbReference type="Pfam" id="PF13086">
    <property type="entry name" value="AAA_11"/>
    <property type="match status" value="2"/>
</dbReference>
<dbReference type="Pfam" id="PF13195">
    <property type="entry name" value="DUF4011"/>
    <property type="match status" value="1"/>
</dbReference>
<dbReference type="Pfam" id="PF13087">
    <property type="entry name" value="AAA_12"/>
    <property type="match status" value="1"/>
</dbReference>
<name>A0A918QBT9_9BACT</name>
<evidence type="ECO:0000259" key="1">
    <source>
        <dbReference type="Pfam" id="PF13086"/>
    </source>
</evidence>
<accession>A0A918QBT9</accession>
<dbReference type="EMBL" id="BMWX01000010">
    <property type="protein sequence ID" value="GGZ41227.1"/>
    <property type="molecule type" value="Genomic_DNA"/>
</dbReference>
<dbReference type="Proteomes" id="UP000619457">
    <property type="component" value="Unassembled WGS sequence"/>
</dbReference>
<reference evidence="3" key="1">
    <citation type="journal article" date="2014" name="Int. J. Syst. Evol. Microbiol.">
        <title>Complete genome sequence of Corynebacterium casei LMG S-19264T (=DSM 44701T), isolated from a smear-ripened cheese.</title>
        <authorList>
            <consortium name="US DOE Joint Genome Institute (JGI-PGF)"/>
            <person name="Walter F."/>
            <person name="Albersmeier A."/>
            <person name="Kalinowski J."/>
            <person name="Ruckert C."/>
        </authorList>
    </citation>
    <scope>NUCLEOTIDE SEQUENCE</scope>
    <source>
        <strain evidence="3">KCTC 12368</strain>
    </source>
</reference>
<reference evidence="3" key="2">
    <citation type="submission" date="2020-09" db="EMBL/GenBank/DDBJ databases">
        <authorList>
            <person name="Sun Q."/>
            <person name="Kim S."/>
        </authorList>
    </citation>
    <scope>NUCLEOTIDE SEQUENCE</scope>
    <source>
        <strain evidence="3">KCTC 12368</strain>
    </source>
</reference>
<dbReference type="PANTHER" id="PTHR10887">
    <property type="entry name" value="DNA2/NAM7 HELICASE FAMILY"/>
    <property type="match status" value="1"/>
</dbReference>
<dbReference type="PANTHER" id="PTHR10887:SF530">
    <property type="entry name" value="SUPERFAMILY I DNA HELICASES"/>
    <property type="match status" value="1"/>
</dbReference>
<dbReference type="SUPFAM" id="SSF52540">
    <property type="entry name" value="P-loop containing nucleoside triphosphate hydrolases"/>
    <property type="match status" value="1"/>
</dbReference>
<dbReference type="CDD" id="cd18808">
    <property type="entry name" value="SF1_C_Upf1"/>
    <property type="match status" value="1"/>
</dbReference>
<protein>
    <recommendedName>
        <fullName evidence="5">Superfamily I DNA and/or RNA helicase</fullName>
    </recommendedName>
</protein>
<organism evidence="3 4">
    <name type="scientific">Echinicola pacifica</name>
    <dbReference type="NCBI Taxonomy" id="346377"/>
    <lineage>
        <taxon>Bacteria</taxon>
        <taxon>Pseudomonadati</taxon>
        <taxon>Bacteroidota</taxon>
        <taxon>Cytophagia</taxon>
        <taxon>Cytophagales</taxon>
        <taxon>Cyclobacteriaceae</taxon>
        <taxon>Echinicola</taxon>
    </lineage>
</organism>
<feature type="domain" description="DNA2/NAM7 helicase helicase" evidence="1">
    <location>
        <begin position="289"/>
        <end position="353"/>
    </location>
</feature>
<evidence type="ECO:0008006" key="5">
    <source>
        <dbReference type="Google" id="ProtNLM"/>
    </source>
</evidence>
<evidence type="ECO:0000313" key="3">
    <source>
        <dbReference type="EMBL" id="GGZ41227.1"/>
    </source>
</evidence>